<feature type="domain" description="RING-type" evidence="6">
    <location>
        <begin position="262"/>
        <end position="299"/>
    </location>
</feature>
<keyword evidence="2 3" id="KW-0040">ANK repeat</keyword>
<dbReference type="PROSITE" id="PS50089">
    <property type="entry name" value="ZF_RING_2"/>
    <property type="match status" value="1"/>
</dbReference>
<dbReference type="InterPro" id="IPR013083">
    <property type="entry name" value="Znf_RING/FYVE/PHD"/>
</dbReference>
<sequence length="311" mass="34515">MLSDRQSRKLMSHLDKWQSQVVHLRWKLDKCRWKQIVRAADVAKGVRLRAKEARLKAKLFKVQAEMRRECPSMLQNFEGPSLACLGAKYGLVALLDAAQERQHLEKPFDELQEAPIILATANGHFDCVQYLANHQVNVNAVNTLGQTALHVAASTHDVEILRFLLLQPRINIQVRDSNLKTPIEVAQQCAAASGDKFGLYASCIQALEEKSASNPTATSTAADPPQIASTQASTTPITTTTSEQFQVHEILEVETPSTSLECVVCMDRPREAACIPCGHRVLCLTCASSLTSTRCPICRIQVQQIIRIYDN</sequence>
<dbReference type="InterPro" id="IPR002110">
    <property type="entry name" value="Ankyrin_rpt"/>
</dbReference>
<feature type="repeat" description="ANK" evidence="3">
    <location>
        <begin position="144"/>
        <end position="177"/>
    </location>
</feature>
<gene>
    <name evidence="7" type="ORF">Ae201684_006343</name>
</gene>
<dbReference type="PANTHER" id="PTHR24198:SF165">
    <property type="entry name" value="ANKYRIN REPEAT-CONTAINING PROTEIN-RELATED"/>
    <property type="match status" value="1"/>
</dbReference>
<dbReference type="VEuPathDB" id="FungiDB:AeMF1_002559"/>
<keyword evidence="8" id="KW-1185">Reference proteome</keyword>
<accession>A0A6G0XBX6</accession>
<dbReference type="PROSITE" id="PS50297">
    <property type="entry name" value="ANK_REP_REGION"/>
    <property type="match status" value="1"/>
</dbReference>
<dbReference type="SUPFAM" id="SSF48403">
    <property type="entry name" value="Ankyrin repeat"/>
    <property type="match status" value="1"/>
</dbReference>
<keyword evidence="4" id="KW-0863">Zinc-finger</keyword>
<organism evidence="7 8">
    <name type="scientific">Aphanomyces euteiches</name>
    <dbReference type="NCBI Taxonomy" id="100861"/>
    <lineage>
        <taxon>Eukaryota</taxon>
        <taxon>Sar</taxon>
        <taxon>Stramenopiles</taxon>
        <taxon>Oomycota</taxon>
        <taxon>Saprolegniomycetes</taxon>
        <taxon>Saprolegniales</taxon>
        <taxon>Verrucalvaceae</taxon>
        <taxon>Aphanomyces</taxon>
    </lineage>
</organism>
<evidence type="ECO:0000256" key="1">
    <source>
        <dbReference type="ARBA" id="ARBA00022737"/>
    </source>
</evidence>
<keyword evidence="4" id="KW-0862">Zinc</keyword>
<proteinExistence type="predicted"/>
<dbReference type="PANTHER" id="PTHR24198">
    <property type="entry name" value="ANKYRIN REPEAT AND PROTEIN KINASE DOMAIN-CONTAINING PROTEIN"/>
    <property type="match status" value="1"/>
</dbReference>
<keyword evidence="1" id="KW-0677">Repeat</keyword>
<protein>
    <recommendedName>
        <fullName evidence="6">RING-type domain-containing protein</fullName>
    </recommendedName>
</protein>
<dbReference type="InterPro" id="IPR001841">
    <property type="entry name" value="Znf_RING"/>
</dbReference>
<dbReference type="SMART" id="SM00248">
    <property type="entry name" value="ANK"/>
    <property type="match status" value="2"/>
</dbReference>
<evidence type="ECO:0000256" key="5">
    <source>
        <dbReference type="SAM" id="MobiDB-lite"/>
    </source>
</evidence>
<evidence type="ECO:0000256" key="3">
    <source>
        <dbReference type="PROSITE-ProRule" id="PRU00023"/>
    </source>
</evidence>
<evidence type="ECO:0000259" key="6">
    <source>
        <dbReference type="PROSITE" id="PS50089"/>
    </source>
</evidence>
<dbReference type="Pfam" id="PF12796">
    <property type="entry name" value="Ank_2"/>
    <property type="match status" value="1"/>
</dbReference>
<feature type="region of interest" description="Disordered" evidence="5">
    <location>
        <begin position="214"/>
        <end position="239"/>
    </location>
</feature>
<evidence type="ECO:0000313" key="7">
    <source>
        <dbReference type="EMBL" id="KAF0737678.1"/>
    </source>
</evidence>
<dbReference type="PROSITE" id="PS50088">
    <property type="entry name" value="ANK_REPEAT"/>
    <property type="match status" value="1"/>
</dbReference>
<evidence type="ECO:0000256" key="2">
    <source>
        <dbReference type="ARBA" id="ARBA00023043"/>
    </source>
</evidence>
<dbReference type="GO" id="GO:0008270">
    <property type="term" value="F:zinc ion binding"/>
    <property type="evidence" value="ECO:0007669"/>
    <property type="project" value="UniProtKB-KW"/>
</dbReference>
<dbReference type="AlphaFoldDB" id="A0A6G0XBX6"/>
<dbReference type="InterPro" id="IPR036770">
    <property type="entry name" value="Ankyrin_rpt-contain_sf"/>
</dbReference>
<dbReference type="Pfam" id="PF13920">
    <property type="entry name" value="zf-C3HC4_3"/>
    <property type="match status" value="1"/>
</dbReference>
<dbReference type="Gene3D" id="1.25.40.20">
    <property type="entry name" value="Ankyrin repeat-containing domain"/>
    <property type="match status" value="1"/>
</dbReference>
<keyword evidence="4" id="KW-0479">Metal-binding</keyword>
<name>A0A6G0XBX6_9STRA</name>
<dbReference type="SUPFAM" id="SSF57850">
    <property type="entry name" value="RING/U-box"/>
    <property type="match status" value="1"/>
</dbReference>
<reference evidence="7 8" key="1">
    <citation type="submission" date="2019-07" db="EMBL/GenBank/DDBJ databases">
        <title>Genomics analysis of Aphanomyces spp. identifies a new class of oomycete effector associated with host adaptation.</title>
        <authorList>
            <person name="Gaulin E."/>
        </authorList>
    </citation>
    <scope>NUCLEOTIDE SEQUENCE [LARGE SCALE GENOMIC DNA]</scope>
    <source>
        <strain evidence="7 8">ATCC 201684</strain>
    </source>
</reference>
<dbReference type="Proteomes" id="UP000481153">
    <property type="component" value="Unassembled WGS sequence"/>
</dbReference>
<dbReference type="Gene3D" id="3.30.40.10">
    <property type="entry name" value="Zinc/RING finger domain, C3HC4 (zinc finger)"/>
    <property type="match status" value="1"/>
</dbReference>
<evidence type="ECO:0000256" key="4">
    <source>
        <dbReference type="PROSITE-ProRule" id="PRU00175"/>
    </source>
</evidence>
<dbReference type="SMART" id="SM00184">
    <property type="entry name" value="RING"/>
    <property type="match status" value="1"/>
</dbReference>
<dbReference type="EMBL" id="VJMJ01000083">
    <property type="protein sequence ID" value="KAF0737678.1"/>
    <property type="molecule type" value="Genomic_DNA"/>
</dbReference>
<comment type="caution">
    <text evidence="7">The sequence shown here is derived from an EMBL/GenBank/DDBJ whole genome shotgun (WGS) entry which is preliminary data.</text>
</comment>
<evidence type="ECO:0000313" key="8">
    <source>
        <dbReference type="Proteomes" id="UP000481153"/>
    </source>
</evidence>